<organism evidence="1 2">
    <name type="scientific">Neophaeococcomyces mojaviensis</name>
    <dbReference type="NCBI Taxonomy" id="3383035"/>
    <lineage>
        <taxon>Eukaryota</taxon>
        <taxon>Fungi</taxon>
        <taxon>Dikarya</taxon>
        <taxon>Ascomycota</taxon>
        <taxon>Pezizomycotina</taxon>
        <taxon>Eurotiomycetes</taxon>
        <taxon>Chaetothyriomycetidae</taxon>
        <taxon>Chaetothyriales</taxon>
        <taxon>Chaetothyriales incertae sedis</taxon>
        <taxon>Neophaeococcomyces</taxon>
    </lineage>
</organism>
<gene>
    <name evidence="1" type="ORF">H2198_004990</name>
</gene>
<dbReference type="Proteomes" id="UP001172386">
    <property type="component" value="Unassembled WGS sequence"/>
</dbReference>
<accession>A0ACC3A7B7</accession>
<keyword evidence="2" id="KW-1185">Reference proteome</keyword>
<protein>
    <submittedName>
        <fullName evidence="1">Uncharacterized protein</fullName>
    </submittedName>
</protein>
<dbReference type="EMBL" id="JAPDRQ010000078">
    <property type="protein sequence ID" value="KAJ9656412.1"/>
    <property type="molecule type" value="Genomic_DNA"/>
</dbReference>
<name>A0ACC3A7B7_9EURO</name>
<comment type="caution">
    <text evidence="1">The sequence shown here is derived from an EMBL/GenBank/DDBJ whole genome shotgun (WGS) entry which is preliminary data.</text>
</comment>
<proteinExistence type="predicted"/>
<evidence type="ECO:0000313" key="1">
    <source>
        <dbReference type="EMBL" id="KAJ9656412.1"/>
    </source>
</evidence>
<reference evidence="1" key="1">
    <citation type="submission" date="2022-10" db="EMBL/GenBank/DDBJ databases">
        <title>Culturing micro-colonial fungi from biological soil crusts in the Mojave desert and describing Neophaeococcomyces mojavensis, and introducing the new genera and species Taxawa tesnikishii.</title>
        <authorList>
            <person name="Kurbessoian T."/>
            <person name="Stajich J.E."/>
        </authorList>
    </citation>
    <scope>NUCLEOTIDE SEQUENCE</scope>
    <source>
        <strain evidence="1">JES_112</strain>
    </source>
</reference>
<sequence>MTQSHRPDDLNKENESKKQVNPPSARSTYGNPFQRLHKLTEELLGAALGSKQELR</sequence>
<evidence type="ECO:0000313" key="2">
    <source>
        <dbReference type="Proteomes" id="UP001172386"/>
    </source>
</evidence>